<dbReference type="KEGG" id="rsz:108829225"/>
<evidence type="ECO:0000313" key="2">
    <source>
        <dbReference type="Proteomes" id="UP000504610"/>
    </source>
</evidence>
<dbReference type="CDD" id="cd06222">
    <property type="entry name" value="RNase_H_like"/>
    <property type="match status" value="1"/>
</dbReference>
<dbReference type="InterPro" id="IPR000477">
    <property type="entry name" value="RT_dom"/>
</dbReference>
<protein>
    <submittedName>
        <fullName evidence="3">Uncharacterized protein LOC108829225</fullName>
    </submittedName>
</protein>
<dbReference type="Pfam" id="PF13966">
    <property type="entry name" value="zf-RVT"/>
    <property type="match status" value="1"/>
</dbReference>
<gene>
    <name evidence="3" type="primary">LOC108829225</name>
</gene>
<evidence type="ECO:0000259" key="1">
    <source>
        <dbReference type="PROSITE" id="PS50878"/>
    </source>
</evidence>
<dbReference type="InterPro" id="IPR012337">
    <property type="entry name" value="RNaseH-like_sf"/>
</dbReference>
<accession>A0A6J0LFI0</accession>
<dbReference type="AlphaFoldDB" id="A0A6J0LFI0"/>
<dbReference type="InterPro" id="IPR044730">
    <property type="entry name" value="RNase_H-like_dom_plant"/>
</dbReference>
<dbReference type="Proteomes" id="UP000504610">
    <property type="component" value="Chromosome 4"/>
</dbReference>
<feature type="domain" description="Reverse transcriptase" evidence="1">
    <location>
        <begin position="258"/>
        <end position="540"/>
    </location>
</feature>
<organism evidence="2 3">
    <name type="scientific">Raphanus sativus</name>
    <name type="common">Radish</name>
    <name type="synonym">Raphanus raphanistrum var. sativus</name>
    <dbReference type="NCBI Taxonomy" id="3726"/>
    <lineage>
        <taxon>Eukaryota</taxon>
        <taxon>Viridiplantae</taxon>
        <taxon>Streptophyta</taxon>
        <taxon>Embryophyta</taxon>
        <taxon>Tracheophyta</taxon>
        <taxon>Spermatophyta</taxon>
        <taxon>Magnoliopsida</taxon>
        <taxon>eudicotyledons</taxon>
        <taxon>Gunneridae</taxon>
        <taxon>Pentapetalae</taxon>
        <taxon>rosids</taxon>
        <taxon>malvids</taxon>
        <taxon>Brassicales</taxon>
        <taxon>Brassicaceae</taxon>
        <taxon>Brassiceae</taxon>
        <taxon>Raphanus</taxon>
    </lineage>
</organism>
<dbReference type="SUPFAM" id="SSF56672">
    <property type="entry name" value="DNA/RNA polymerases"/>
    <property type="match status" value="1"/>
</dbReference>
<dbReference type="InterPro" id="IPR052343">
    <property type="entry name" value="Retrotransposon-Effector_Assoc"/>
</dbReference>
<evidence type="ECO:0000313" key="3">
    <source>
        <dbReference type="RefSeq" id="XP_018458389.1"/>
    </source>
</evidence>
<reference evidence="2" key="1">
    <citation type="journal article" date="2019" name="Database">
        <title>The radish genome database (RadishGD): an integrated information resource for radish genomics.</title>
        <authorList>
            <person name="Yu H.J."/>
            <person name="Baek S."/>
            <person name="Lee Y.J."/>
            <person name="Cho A."/>
            <person name="Mun J.H."/>
        </authorList>
    </citation>
    <scope>NUCLEOTIDE SEQUENCE [LARGE SCALE GENOMIC DNA]</scope>
    <source>
        <strain evidence="2">cv. WK10039</strain>
    </source>
</reference>
<dbReference type="OrthoDB" id="1112669at2759"/>
<dbReference type="Pfam" id="PF13456">
    <property type="entry name" value="RVT_3"/>
    <property type="match status" value="1"/>
</dbReference>
<dbReference type="Pfam" id="PF00078">
    <property type="entry name" value="RVT_1"/>
    <property type="match status" value="1"/>
</dbReference>
<dbReference type="InterPro" id="IPR026960">
    <property type="entry name" value="RVT-Znf"/>
</dbReference>
<dbReference type="RefSeq" id="XP_018458389.1">
    <property type="nucleotide sequence ID" value="XM_018602887.1"/>
</dbReference>
<dbReference type="PANTHER" id="PTHR46890">
    <property type="entry name" value="NON-LTR RETROLELEMENT REVERSE TRANSCRIPTASE-LIKE PROTEIN-RELATED"/>
    <property type="match status" value="1"/>
</dbReference>
<dbReference type="InterPro" id="IPR036397">
    <property type="entry name" value="RNaseH_sf"/>
</dbReference>
<dbReference type="SUPFAM" id="SSF53098">
    <property type="entry name" value="Ribonuclease H-like"/>
    <property type="match status" value="1"/>
</dbReference>
<proteinExistence type="predicted"/>
<sequence>MANSSWSDMFPNGRSHYLQLEASDHRPLISTFDSKRKRTAKISRYDRRLRNNEEISKLVSEIWNDNADLPVSGRISKCRHAISAWSKKFNINSRKFIVETKDALDNALSALLSDDDLIAQLNLKLLKAYKVEEEFWRQRRRLLWLTLGDKNTSFFTLLQKEEEQETVFRSLKMGKAYQFSKMNKLRNSAIETVHQAIEPCISSATNESLIKMPSPEEIKESVFAIHPDKAPGPDGFSASFFQSNWDVVGPAITKEIQSFFVEGTLRRTINSTHIRLIPKISSPKAVSDYRPIALCNVYYKVISKLLSLRLKPILQEVVSENQSAFVPGWVISDNVLITHETLHYLKTSGATIHCSMAVKMDISKAYDRLEWSFIRCVFERMGFCGTFVDWIMECITTVSYSFLLNDEAVGSVVPQRGIRQGDPMSPYVFIVCGEVLSGLCIKAQIEESLPGLRVSRNSLKINHLLFADDTMFFTKTDSYACSNLGNILRIYESASGQKINAQKSSISFSSKTPAETRIRVKQQLGIEKEGGVEKYLGLPEHFGRKKKDLFSSIVDRMKQRTLNWSTQFLSTAGKATMIQSIISPIPSFAMTCFELPVSLCKRIQSVLTRFWEDASDGARKICKYCHKTSFLKVQPTLAISHGWRGILRGRDLLVEHLGKAIGDGETTSVWNDSWIDPEANLKPFGPMLPQDRDLMDQILKIRPSVLGKQDSFVWPLQKSGVYSVKSGYYSTFLPQHRALETQLDTTSKEWKKLIWSKHISPKIKYFLWKAASNAFPTGENLRKRGLLLNTTCIRCGAPESVEHILFHCQFAIEVWSHSPWNLTIDTTSATNFFEKLDDSWKKTPLPPYGFTGSAFPWLCLFLWIARNEIIFENRIQSPQDLVLQALLALKEWESAQPLKPPILLAPTQYRHNLSPIRPEIFCNTDASWRHSSMDAGLAWIFTDRDGSELARGPAKKSSVSSPCMGEALAIREALLQAASRNYSSICIRTDSRVLTEAINSRQKTMELYGVLSDIDDLSFSVSSPFNSYRFMFIPRASNGPADSLVKACLAFHVLLDLNSN</sequence>
<dbReference type="InterPro" id="IPR043502">
    <property type="entry name" value="DNA/RNA_pol_sf"/>
</dbReference>
<dbReference type="PROSITE" id="PS50878">
    <property type="entry name" value="RT_POL"/>
    <property type="match status" value="1"/>
</dbReference>
<dbReference type="PANTHER" id="PTHR46890:SF48">
    <property type="entry name" value="RNA-DIRECTED DNA POLYMERASE"/>
    <property type="match status" value="1"/>
</dbReference>
<dbReference type="GeneID" id="108829225"/>
<dbReference type="GO" id="GO:0003676">
    <property type="term" value="F:nucleic acid binding"/>
    <property type="evidence" value="ECO:0007669"/>
    <property type="project" value="InterPro"/>
</dbReference>
<dbReference type="InterPro" id="IPR002156">
    <property type="entry name" value="RNaseH_domain"/>
</dbReference>
<dbReference type="Gene3D" id="3.30.420.10">
    <property type="entry name" value="Ribonuclease H-like superfamily/Ribonuclease H"/>
    <property type="match status" value="1"/>
</dbReference>
<dbReference type="CDD" id="cd01650">
    <property type="entry name" value="RT_nLTR_like"/>
    <property type="match status" value="1"/>
</dbReference>
<keyword evidence="2" id="KW-1185">Reference proteome</keyword>
<name>A0A6J0LFI0_RAPSA</name>
<dbReference type="GO" id="GO:0004523">
    <property type="term" value="F:RNA-DNA hybrid ribonuclease activity"/>
    <property type="evidence" value="ECO:0007669"/>
    <property type="project" value="InterPro"/>
</dbReference>
<reference evidence="3" key="2">
    <citation type="submission" date="2025-08" db="UniProtKB">
        <authorList>
            <consortium name="RefSeq"/>
        </authorList>
    </citation>
    <scope>IDENTIFICATION</scope>
    <source>
        <tissue evidence="3">Leaf</tissue>
    </source>
</reference>